<protein>
    <submittedName>
        <fullName evidence="3">Glyoxalase family protein</fullName>
    </submittedName>
</protein>
<dbReference type="CDD" id="cd08347">
    <property type="entry name" value="PcpA_C_like"/>
    <property type="match status" value="1"/>
</dbReference>
<keyword evidence="4" id="KW-1185">Reference proteome</keyword>
<accession>A0A2W7QD64</accession>
<evidence type="ECO:0000313" key="4">
    <source>
        <dbReference type="Proteomes" id="UP000249364"/>
    </source>
</evidence>
<sequence>MTPPHAQAPIAGLHHVTAISGPAQENLEFYTSTLKTRLIKQTVNFDAPEMYHLYYGAKDATPGSVLTFFNRESREQGQAGAGAAQAFAYAVAPDDLARWHAELGGRITTRFGAQVLSLSDPHGQAFEMVADADAGAWGEFHSVTLWVADPAPTAQILTEVFGYAFAGEDRGPDGTRLRYTLPGDAPGRVVDLWRADTPRKARPGPGTIHHVAFRARDGAHQQQLRAALLARGENVTEVKDRQYFKAIYFREPSGILFEIATDGPGFDADEPMSSLGQSLKLPPQHEPRRAELEQRLPPLKLTHA</sequence>
<organism evidence="3 4">
    <name type="scientific">Roseinatronobacter thiooxidans</name>
    <dbReference type="NCBI Taxonomy" id="121821"/>
    <lineage>
        <taxon>Bacteria</taxon>
        <taxon>Pseudomonadati</taxon>
        <taxon>Pseudomonadota</taxon>
        <taxon>Alphaproteobacteria</taxon>
        <taxon>Rhodobacterales</taxon>
        <taxon>Paracoccaceae</taxon>
        <taxon>Roseinatronobacter</taxon>
    </lineage>
</organism>
<dbReference type="InterPro" id="IPR037523">
    <property type="entry name" value="VOC_core"/>
</dbReference>
<dbReference type="PROSITE" id="PS51819">
    <property type="entry name" value="VOC"/>
    <property type="match status" value="1"/>
</dbReference>
<gene>
    <name evidence="3" type="ORF">LY56_01063</name>
</gene>
<dbReference type="EMBL" id="QKZQ01000004">
    <property type="protein sequence ID" value="PZX46093.1"/>
    <property type="molecule type" value="Genomic_DNA"/>
</dbReference>
<dbReference type="OrthoDB" id="9785698at2"/>
<dbReference type="Pfam" id="PF00903">
    <property type="entry name" value="Glyoxalase"/>
    <property type="match status" value="2"/>
</dbReference>
<dbReference type="InterPro" id="IPR052537">
    <property type="entry name" value="Extradiol_RC_dioxygenase"/>
</dbReference>
<evidence type="ECO:0000313" key="3">
    <source>
        <dbReference type="EMBL" id="PZX46093.1"/>
    </source>
</evidence>
<reference evidence="3 4" key="1">
    <citation type="submission" date="2018-06" db="EMBL/GenBank/DDBJ databases">
        <title>Genomic Encyclopedia of Archaeal and Bacterial Type Strains, Phase II (KMG-II): from individual species to whole genera.</title>
        <authorList>
            <person name="Goeker M."/>
        </authorList>
    </citation>
    <scope>NUCLEOTIDE SEQUENCE [LARGE SCALE GENOMIC DNA]</scope>
    <source>
        <strain evidence="3 4">DSM 13087</strain>
    </source>
</reference>
<evidence type="ECO:0000259" key="2">
    <source>
        <dbReference type="PROSITE" id="PS51819"/>
    </source>
</evidence>
<dbReference type="SUPFAM" id="SSF54593">
    <property type="entry name" value="Glyoxalase/Bleomycin resistance protein/Dihydroxybiphenyl dioxygenase"/>
    <property type="match status" value="1"/>
</dbReference>
<dbReference type="RefSeq" id="WP_071468718.1">
    <property type="nucleotide sequence ID" value="NZ_MEHT01000007.1"/>
</dbReference>
<name>A0A2W7QD64_9RHOB</name>
<dbReference type="Proteomes" id="UP000249364">
    <property type="component" value="Unassembled WGS sequence"/>
</dbReference>
<feature type="region of interest" description="Disordered" evidence="1">
    <location>
        <begin position="267"/>
        <end position="304"/>
    </location>
</feature>
<evidence type="ECO:0000256" key="1">
    <source>
        <dbReference type="SAM" id="MobiDB-lite"/>
    </source>
</evidence>
<comment type="caution">
    <text evidence="3">The sequence shown here is derived from an EMBL/GenBank/DDBJ whole genome shotgun (WGS) entry which is preliminary data.</text>
</comment>
<dbReference type="AlphaFoldDB" id="A0A2W7QD64"/>
<dbReference type="Gene3D" id="3.10.180.10">
    <property type="entry name" value="2,3-Dihydroxybiphenyl 1,2-Dioxygenase, domain 1"/>
    <property type="match status" value="2"/>
</dbReference>
<feature type="domain" description="VOC" evidence="2">
    <location>
        <begin position="139"/>
        <end position="262"/>
    </location>
</feature>
<dbReference type="PANTHER" id="PTHR36110">
    <property type="entry name" value="RING-CLEAVING DIOXYGENASE MHQE-RELATED"/>
    <property type="match status" value="1"/>
</dbReference>
<dbReference type="InterPro" id="IPR029068">
    <property type="entry name" value="Glyas_Bleomycin-R_OHBP_Dase"/>
</dbReference>
<dbReference type="PANTHER" id="PTHR36110:SF2">
    <property type="entry name" value="RING-CLEAVING DIOXYGENASE MHQE-RELATED"/>
    <property type="match status" value="1"/>
</dbReference>
<dbReference type="STRING" id="121821.GCA_001870675_02021"/>
<proteinExistence type="predicted"/>
<dbReference type="InterPro" id="IPR004360">
    <property type="entry name" value="Glyas_Fos-R_dOase_dom"/>
</dbReference>
<feature type="compositionally biased region" description="Basic and acidic residues" evidence="1">
    <location>
        <begin position="283"/>
        <end position="294"/>
    </location>
</feature>